<dbReference type="Gene3D" id="1.25.40.120">
    <property type="entry name" value="Protein prenylyltransferase"/>
    <property type="match status" value="1"/>
</dbReference>
<evidence type="ECO:0000256" key="3">
    <source>
        <dbReference type="ARBA" id="ARBA00022679"/>
    </source>
</evidence>
<protein>
    <recommendedName>
        <fullName evidence="7">Protein prenyltransferase</fullName>
    </recommendedName>
</protein>
<evidence type="ECO:0000256" key="1">
    <source>
        <dbReference type="ARBA" id="ARBA00006734"/>
    </source>
</evidence>
<keyword evidence="2" id="KW-0637">Prenyltransferase</keyword>
<dbReference type="EMBL" id="MU838997">
    <property type="protein sequence ID" value="KAK1772540.1"/>
    <property type="molecule type" value="Genomic_DNA"/>
</dbReference>
<keyword evidence="6" id="KW-1185">Reference proteome</keyword>
<name>A0AAJ0C9P3_9PEZI</name>
<dbReference type="Pfam" id="PF01239">
    <property type="entry name" value="PPTA"/>
    <property type="match status" value="2"/>
</dbReference>
<evidence type="ECO:0000256" key="4">
    <source>
        <dbReference type="ARBA" id="ARBA00022737"/>
    </source>
</evidence>
<keyword evidence="3" id="KW-0808">Transferase</keyword>
<evidence type="ECO:0000256" key="2">
    <source>
        <dbReference type="ARBA" id="ARBA00022602"/>
    </source>
</evidence>
<sequence>MSRALDKDVAASLGTSSAAAAYEAISQALDPRGADGLLEIEILGRRHEMPPGTHVLRDAACLGVSKVSLVQAFIVARQILKAEMEKAGQAPDEQLSAATAVILLMDPEHLTAANTRKRLIQTALSGSGAHEIEHRLRMERLVIDSLLTSPLHRHTKSPTLWSHRRWLVSLYCSLNLSVDVLGDVVEIITVAGERHPRNYYAWSHARWLMTLNVTVHQERLLLVIKDWCLRHHSDISGWSFLSFLLSKHVPSGATATSNVFGEVLSLATNLHWTNESVWVFLQTLAASSGVGGSEYAEFQTACEHAIQATQDSADRARLEASLSWCETYRAKA</sequence>
<evidence type="ECO:0008006" key="7">
    <source>
        <dbReference type="Google" id="ProtNLM"/>
    </source>
</evidence>
<gene>
    <name evidence="5" type="ORF">QBC33DRAFT_14213</name>
</gene>
<dbReference type="GO" id="GO:0008318">
    <property type="term" value="F:protein prenyltransferase activity"/>
    <property type="evidence" value="ECO:0007669"/>
    <property type="project" value="InterPro"/>
</dbReference>
<dbReference type="PANTHER" id="PTHR11129">
    <property type="entry name" value="PROTEIN FARNESYLTRANSFERASE ALPHA SUBUNIT/RAB GERANYLGERANYL TRANSFERASE ALPHA SUBUNIT"/>
    <property type="match status" value="1"/>
</dbReference>
<comment type="similarity">
    <text evidence="1">Belongs to the protein prenyltransferase subunit alpha family.</text>
</comment>
<evidence type="ECO:0000313" key="6">
    <source>
        <dbReference type="Proteomes" id="UP001244011"/>
    </source>
</evidence>
<dbReference type="GO" id="GO:0005737">
    <property type="term" value="C:cytoplasm"/>
    <property type="evidence" value="ECO:0007669"/>
    <property type="project" value="TreeGrafter"/>
</dbReference>
<dbReference type="RefSeq" id="XP_060288753.1">
    <property type="nucleotide sequence ID" value="XM_060422120.1"/>
</dbReference>
<dbReference type="PANTHER" id="PTHR11129:SF3">
    <property type="entry name" value="PROTEIN PRENYLTRANSFERASE ALPHA SUBUNIT REPEAT-CONTAINING PROTEIN 1"/>
    <property type="match status" value="1"/>
</dbReference>
<dbReference type="SUPFAM" id="SSF48439">
    <property type="entry name" value="Protein prenylyltransferase"/>
    <property type="match status" value="1"/>
</dbReference>
<dbReference type="Proteomes" id="UP001244011">
    <property type="component" value="Unassembled WGS sequence"/>
</dbReference>
<accession>A0AAJ0C9P3</accession>
<keyword evidence="4" id="KW-0677">Repeat</keyword>
<dbReference type="InterPro" id="IPR002088">
    <property type="entry name" value="Prenyl_trans_a"/>
</dbReference>
<reference evidence="5" key="1">
    <citation type="submission" date="2023-06" db="EMBL/GenBank/DDBJ databases">
        <title>Genome-scale phylogeny and comparative genomics of the fungal order Sordariales.</title>
        <authorList>
            <consortium name="Lawrence Berkeley National Laboratory"/>
            <person name="Hensen N."/>
            <person name="Bonometti L."/>
            <person name="Westerberg I."/>
            <person name="Brannstrom I.O."/>
            <person name="Guillou S."/>
            <person name="Cros-Aarteil S."/>
            <person name="Calhoun S."/>
            <person name="Haridas S."/>
            <person name="Kuo A."/>
            <person name="Mondo S."/>
            <person name="Pangilinan J."/>
            <person name="Riley R."/>
            <person name="Labutti K."/>
            <person name="Andreopoulos B."/>
            <person name="Lipzen A."/>
            <person name="Chen C."/>
            <person name="Yanf M."/>
            <person name="Daum C."/>
            <person name="Ng V."/>
            <person name="Clum A."/>
            <person name="Steindorff A."/>
            <person name="Ohm R."/>
            <person name="Martin F."/>
            <person name="Silar P."/>
            <person name="Natvig D."/>
            <person name="Lalanne C."/>
            <person name="Gautier V."/>
            <person name="Ament-Velasquez S.L."/>
            <person name="Kruys A."/>
            <person name="Hutchinson M.I."/>
            <person name="Powell A.J."/>
            <person name="Barry K."/>
            <person name="Miller A.N."/>
            <person name="Grigoriev I.V."/>
            <person name="Debuchy R."/>
            <person name="Gladieux P."/>
            <person name="Thoren M.H."/>
            <person name="Johannesson H."/>
        </authorList>
    </citation>
    <scope>NUCLEOTIDE SEQUENCE</scope>
    <source>
        <strain evidence="5">8032-3</strain>
    </source>
</reference>
<dbReference type="AlphaFoldDB" id="A0AAJ0C9P3"/>
<organism evidence="5 6">
    <name type="scientific">Phialemonium atrogriseum</name>
    <dbReference type="NCBI Taxonomy" id="1093897"/>
    <lineage>
        <taxon>Eukaryota</taxon>
        <taxon>Fungi</taxon>
        <taxon>Dikarya</taxon>
        <taxon>Ascomycota</taxon>
        <taxon>Pezizomycotina</taxon>
        <taxon>Sordariomycetes</taxon>
        <taxon>Sordariomycetidae</taxon>
        <taxon>Cephalothecales</taxon>
        <taxon>Cephalothecaceae</taxon>
        <taxon>Phialemonium</taxon>
    </lineage>
</organism>
<evidence type="ECO:0000313" key="5">
    <source>
        <dbReference type="EMBL" id="KAK1772540.1"/>
    </source>
</evidence>
<proteinExistence type="inferred from homology"/>
<dbReference type="GeneID" id="85305307"/>
<comment type="caution">
    <text evidence="5">The sequence shown here is derived from an EMBL/GenBank/DDBJ whole genome shotgun (WGS) entry which is preliminary data.</text>
</comment>